<dbReference type="AlphaFoldDB" id="A0A2T4TVA8"/>
<dbReference type="EMBL" id="NVQC01000031">
    <property type="protein sequence ID" value="PTL35042.1"/>
    <property type="molecule type" value="Genomic_DNA"/>
</dbReference>
<proteinExistence type="predicted"/>
<keyword evidence="1" id="KW-0472">Membrane</keyword>
<evidence type="ECO:0000313" key="2">
    <source>
        <dbReference type="EMBL" id="PTL35042.1"/>
    </source>
</evidence>
<evidence type="ECO:0000313" key="3">
    <source>
        <dbReference type="Proteomes" id="UP000241436"/>
    </source>
</evidence>
<dbReference type="InterPro" id="IPR037185">
    <property type="entry name" value="EmrE-like"/>
</dbReference>
<keyword evidence="1" id="KW-0812">Transmembrane</keyword>
<evidence type="ECO:0008006" key="4">
    <source>
        <dbReference type="Google" id="ProtNLM"/>
    </source>
</evidence>
<reference evidence="2 3" key="1">
    <citation type="submission" date="2017-09" db="EMBL/GenBank/DDBJ databases">
        <title>Bloom of a denitrifying methanotroph, Candidatus Methylomirabilis limnetica, in a deep stratified lake.</title>
        <authorList>
            <person name="Graf J.S."/>
            <person name="Marchant H.K."/>
            <person name="Tienken D."/>
            <person name="Hach P.F."/>
            <person name="Brand A."/>
            <person name="Schubert C.J."/>
            <person name="Kuypers M.M."/>
            <person name="Milucka J."/>
        </authorList>
    </citation>
    <scope>NUCLEOTIDE SEQUENCE [LARGE SCALE GENOMIC DNA]</scope>
    <source>
        <strain evidence="2 3">Zug</strain>
    </source>
</reference>
<feature type="transmembrane region" description="Helical" evidence="1">
    <location>
        <begin position="61"/>
        <end position="80"/>
    </location>
</feature>
<keyword evidence="1" id="KW-1133">Transmembrane helix</keyword>
<dbReference type="SUPFAM" id="SSF103481">
    <property type="entry name" value="Multidrug resistance efflux transporter EmrE"/>
    <property type="match status" value="1"/>
</dbReference>
<dbReference type="RefSeq" id="WP_107563777.1">
    <property type="nucleotide sequence ID" value="NZ_NVQC01000031.1"/>
</dbReference>
<dbReference type="OrthoDB" id="123240at2"/>
<feature type="transmembrane region" description="Helical" evidence="1">
    <location>
        <begin position="86"/>
        <end position="104"/>
    </location>
</feature>
<dbReference type="Gene3D" id="1.10.3730.20">
    <property type="match status" value="1"/>
</dbReference>
<dbReference type="Proteomes" id="UP000241436">
    <property type="component" value="Unassembled WGS sequence"/>
</dbReference>
<keyword evidence="3" id="KW-1185">Reference proteome</keyword>
<comment type="caution">
    <text evidence="2">The sequence shown here is derived from an EMBL/GenBank/DDBJ whole genome shotgun (WGS) entry which is preliminary data.</text>
</comment>
<reference evidence="3" key="2">
    <citation type="journal article" date="2018" name="Environ. Microbiol.">
        <title>Bloom of a denitrifying methanotroph, 'Candidatus Methylomirabilis limnetica', in a deep stratified lake.</title>
        <authorList>
            <person name="Graf J.S."/>
            <person name="Mayr M.J."/>
            <person name="Marchant H.K."/>
            <person name="Tienken D."/>
            <person name="Hach P.F."/>
            <person name="Brand A."/>
            <person name="Schubert C.J."/>
            <person name="Kuypers M.M."/>
            <person name="Milucka J."/>
        </authorList>
    </citation>
    <scope>NUCLEOTIDE SEQUENCE [LARGE SCALE GENOMIC DNA]</scope>
    <source>
        <strain evidence="3">Zug</strain>
    </source>
</reference>
<name>A0A2T4TVA8_9BACT</name>
<sequence length="107" mass="11408">MKSLLPWLAFIAAALLEVAGDAVVRKGLRGRGLAVVLLGCALLGCYGLVVNSITWDFSKMLGVYIAFFALVSILCGRFVFRESVPGSTWVGLALIMAGGLFIQFGHD</sequence>
<gene>
    <name evidence="2" type="ORF">CLG94_11705</name>
</gene>
<accession>A0A2T4TVA8</accession>
<feature type="transmembrane region" description="Helical" evidence="1">
    <location>
        <begin position="30"/>
        <end position="49"/>
    </location>
</feature>
<organism evidence="2 3">
    <name type="scientific">Candidatus Methylomirabilis limnetica</name>
    <dbReference type="NCBI Taxonomy" id="2033718"/>
    <lineage>
        <taxon>Bacteria</taxon>
        <taxon>Candidatus Methylomirabilota</taxon>
        <taxon>Candidatus Methylomirabilia</taxon>
        <taxon>Candidatus Methylomirabilales</taxon>
        <taxon>Candidatus Methylomirabilaceae</taxon>
        <taxon>Candidatus Methylomirabilis</taxon>
    </lineage>
</organism>
<protein>
    <recommendedName>
        <fullName evidence="4">Spermidine export protein MdtI</fullName>
    </recommendedName>
</protein>
<evidence type="ECO:0000256" key="1">
    <source>
        <dbReference type="SAM" id="Phobius"/>
    </source>
</evidence>